<dbReference type="PANTHER" id="PTHR24422:SF10">
    <property type="entry name" value="CHEMOTAXIS PROTEIN METHYLTRANSFERASE 2"/>
    <property type="match status" value="1"/>
</dbReference>
<dbReference type="Proteomes" id="UP000282837">
    <property type="component" value="Unassembled WGS sequence"/>
</dbReference>
<reference evidence="8 9" key="1">
    <citation type="submission" date="2019-01" db="EMBL/GenBank/DDBJ databases">
        <authorList>
            <person name="Chen W.-M."/>
        </authorList>
    </citation>
    <scope>NUCLEOTIDE SEQUENCE [LARGE SCALE GENOMIC DNA]</scope>
    <source>
        <strain evidence="8 9">FSY-9</strain>
    </source>
</reference>
<dbReference type="InterPro" id="IPR036804">
    <property type="entry name" value="CheR_N_sf"/>
</dbReference>
<feature type="domain" description="CheR-type methyltransferase" evidence="7">
    <location>
        <begin position="6"/>
        <end position="276"/>
    </location>
</feature>
<feature type="binding site" evidence="6">
    <location>
        <position position="154"/>
    </location>
    <ligand>
        <name>S-adenosyl-L-methionine</name>
        <dbReference type="ChEBI" id="CHEBI:59789"/>
    </ligand>
</feature>
<dbReference type="InterPro" id="IPR050903">
    <property type="entry name" value="Bact_Chemotaxis_MeTrfase"/>
</dbReference>
<organism evidence="8 9">
    <name type="scientific">Novosphingobium umbonatum</name>
    <dbReference type="NCBI Taxonomy" id="1908524"/>
    <lineage>
        <taxon>Bacteria</taxon>
        <taxon>Pseudomonadati</taxon>
        <taxon>Pseudomonadota</taxon>
        <taxon>Alphaproteobacteria</taxon>
        <taxon>Sphingomonadales</taxon>
        <taxon>Sphingomonadaceae</taxon>
        <taxon>Novosphingobium</taxon>
    </lineage>
</organism>
<dbReference type="EMBL" id="SACO01000003">
    <property type="protein sequence ID" value="RVU06325.1"/>
    <property type="molecule type" value="Genomic_DNA"/>
</dbReference>
<dbReference type="Gene3D" id="1.10.155.10">
    <property type="entry name" value="Chemotaxis receptor methyltransferase CheR, N-terminal domain"/>
    <property type="match status" value="1"/>
</dbReference>
<dbReference type="SUPFAM" id="SSF53335">
    <property type="entry name" value="S-adenosyl-L-methionine-dependent methyltransferases"/>
    <property type="match status" value="1"/>
</dbReference>
<feature type="binding site" evidence="6">
    <location>
        <position position="128"/>
    </location>
    <ligand>
        <name>S-adenosyl-L-methionine</name>
        <dbReference type="ChEBI" id="CHEBI:59789"/>
    </ligand>
</feature>
<keyword evidence="2 5" id="KW-0489">Methyltransferase</keyword>
<dbReference type="OrthoDB" id="9816309at2"/>
<evidence type="ECO:0000256" key="3">
    <source>
        <dbReference type="ARBA" id="ARBA00022679"/>
    </source>
</evidence>
<evidence type="ECO:0000256" key="1">
    <source>
        <dbReference type="ARBA" id="ARBA00001541"/>
    </source>
</evidence>
<evidence type="ECO:0000259" key="7">
    <source>
        <dbReference type="PROSITE" id="PS50123"/>
    </source>
</evidence>
<accession>A0A3S2YAS0</accession>
<dbReference type="InterPro" id="IPR022641">
    <property type="entry name" value="CheR_N"/>
</dbReference>
<comment type="catalytic activity">
    <reaction evidence="1 5">
        <text>L-glutamyl-[protein] + S-adenosyl-L-methionine = [protein]-L-glutamate 5-O-methyl ester + S-adenosyl-L-homocysteine</text>
        <dbReference type="Rhea" id="RHEA:24452"/>
        <dbReference type="Rhea" id="RHEA-COMP:10208"/>
        <dbReference type="Rhea" id="RHEA-COMP:10311"/>
        <dbReference type="ChEBI" id="CHEBI:29973"/>
        <dbReference type="ChEBI" id="CHEBI:57856"/>
        <dbReference type="ChEBI" id="CHEBI:59789"/>
        <dbReference type="ChEBI" id="CHEBI:82795"/>
        <dbReference type="EC" id="2.1.1.80"/>
    </reaction>
</comment>
<keyword evidence="3 5" id="KW-0808">Transferase</keyword>
<dbReference type="Pfam" id="PF03705">
    <property type="entry name" value="CheR_N"/>
    <property type="match status" value="1"/>
</dbReference>
<feature type="binding site" evidence="6">
    <location>
        <begin position="228"/>
        <end position="229"/>
    </location>
    <ligand>
        <name>S-adenosyl-L-methionine</name>
        <dbReference type="ChEBI" id="CHEBI:59789"/>
    </ligand>
</feature>
<dbReference type="SUPFAM" id="SSF47757">
    <property type="entry name" value="Chemotaxis receptor methyltransferase CheR, N-terminal domain"/>
    <property type="match status" value="1"/>
</dbReference>
<dbReference type="PIRSF" id="PIRSF000410">
    <property type="entry name" value="CheR"/>
    <property type="match status" value="1"/>
</dbReference>
<evidence type="ECO:0000256" key="2">
    <source>
        <dbReference type="ARBA" id="ARBA00022603"/>
    </source>
</evidence>
<proteinExistence type="predicted"/>
<dbReference type="GO" id="GO:0032259">
    <property type="term" value="P:methylation"/>
    <property type="evidence" value="ECO:0007669"/>
    <property type="project" value="UniProtKB-KW"/>
</dbReference>
<gene>
    <name evidence="8" type="ORF">EOE18_05735</name>
</gene>
<dbReference type="PROSITE" id="PS50123">
    <property type="entry name" value="CHER"/>
    <property type="match status" value="1"/>
</dbReference>
<keyword evidence="4 5" id="KW-0949">S-adenosyl-L-methionine</keyword>
<evidence type="ECO:0000313" key="9">
    <source>
        <dbReference type="Proteomes" id="UP000282837"/>
    </source>
</evidence>
<evidence type="ECO:0000313" key="8">
    <source>
        <dbReference type="EMBL" id="RVU06325.1"/>
    </source>
</evidence>
<dbReference type="AlphaFoldDB" id="A0A3S2YAS0"/>
<dbReference type="InterPro" id="IPR000780">
    <property type="entry name" value="CheR_MeTrfase"/>
</dbReference>
<dbReference type="InterPro" id="IPR029063">
    <property type="entry name" value="SAM-dependent_MTases_sf"/>
</dbReference>
<evidence type="ECO:0000256" key="6">
    <source>
        <dbReference type="PIRSR" id="PIRSR000410-1"/>
    </source>
</evidence>
<dbReference type="InterPro" id="IPR022642">
    <property type="entry name" value="CheR_C"/>
</dbReference>
<dbReference type="Pfam" id="PF01739">
    <property type="entry name" value="CheR"/>
    <property type="match status" value="1"/>
</dbReference>
<evidence type="ECO:0000256" key="5">
    <source>
        <dbReference type="PIRNR" id="PIRNR000410"/>
    </source>
</evidence>
<dbReference type="Gene3D" id="3.40.50.150">
    <property type="entry name" value="Vaccinia Virus protein VP39"/>
    <property type="match status" value="1"/>
</dbReference>
<sequence length="287" mass="33666">MGQATSAQQVPRISVEDITAFCDFFYKKTGISMDASRRYFIDRRLEERMLANECKTFREYLSLVKFQAGGAEMQALINEMTVNETYFFREDYQFTCLTRRMLDEIADNKDPRRDRIRIWSIPCSTGEEPYTIAISILENWKRASEFDIEILASDIDTRVIAKAQQGIYQARALHRVPTNIRETYFQQIDRDNWQVIKDLRESIDFSIVNVTNPAHMARLRNIDVIFCRNLLIYFDDISRRRAAEHFFDALNPGGFVCLGHSESMSRISNIFLPRKFPEALVHQRPMK</sequence>
<comment type="caution">
    <text evidence="8">The sequence shown here is derived from an EMBL/GenBank/DDBJ whole genome shotgun (WGS) entry which is preliminary data.</text>
</comment>
<feature type="binding site" evidence="6">
    <location>
        <position position="85"/>
    </location>
    <ligand>
        <name>S-adenosyl-L-methionine</name>
        <dbReference type="ChEBI" id="CHEBI:59789"/>
    </ligand>
</feature>
<evidence type="ECO:0000256" key="4">
    <source>
        <dbReference type="ARBA" id="ARBA00022691"/>
    </source>
</evidence>
<dbReference type="EC" id="2.1.1.80" evidence="5"/>
<dbReference type="RefSeq" id="WP_127707113.1">
    <property type="nucleotide sequence ID" value="NZ_SACO01000003.1"/>
</dbReference>
<dbReference type="PRINTS" id="PR00996">
    <property type="entry name" value="CHERMTFRASE"/>
</dbReference>
<name>A0A3S2YAS0_9SPHN</name>
<protein>
    <recommendedName>
        <fullName evidence="5">Chemotaxis protein methyltransferase</fullName>
        <ecNumber evidence="5">2.1.1.80</ecNumber>
    </recommendedName>
</protein>
<dbReference type="GO" id="GO:0008983">
    <property type="term" value="F:protein-glutamate O-methyltransferase activity"/>
    <property type="evidence" value="ECO:0007669"/>
    <property type="project" value="UniProtKB-EC"/>
</dbReference>
<keyword evidence="9" id="KW-1185">Reference proteome</keyword>
<feature type="binding site" evidence="6">
    <location>
        <position position="89"/>
    </location>
    <ligand>
        <name>S-adenosyl-L-methionine</name>
        <dbReference type="ChEBI" id="CHEBI:59789"/>
    </ligand>
</feature>
<dbReference type="SMART" id="SM00138">
    <property type="entry name" value="MeTrc"/>
    <property type="match status" value="1"/>
</dbReference>
<feature type="binding site" evidence="6">
    <location>
        <position position="83"/>
    </location>
    <ligand>
        <name>S-adenosyl-L-methionine</name>
        <dbReference type="ChEBI" id="CHEBI:59789"/>
    </ligand>
</feature>
<dbReference type="InterPro" id="IPR026024">
    <property type="entry name" value="Chemotaxis_MeTrfase_CheR"/>
</dbReference>
<dbReference type="PANTHER" id="PTHR24422">
    <property type="entry name" value="CHEMOTAXIS PROTEIN METHYLTRANSFERASE"/>
    <property type="match status" value="1"/>
</dbReference>
<comment type="function">
    <text evidence="5">Methylation of the membrane-bound methyl-accepting chemotaxis proteins (MCP) to form gamma-glutamyl methyl ester residues in MCP.</text>
</comment>